<sequence>MKPDTTGSAGAQGRVVLKPRPSARLNPKTIDPFSDRTRPISAFATIYAKAGIPCRLVHGSVKHKLHWDTPPEDIPFDPLLITLAEGLRETCHPYTFVSREGFRELLQTQGSNEKALPLLPRLAPILKSALSHSDPEVFLRGLEALEQLSAVVGPAINDHLKLLLTSLYKRMMDKKLREQVTSVLQRLEENGGKYGFLTILLYSLLPFSLICC</sequence>
<reference evidence="1" key="2">
    <citation type="submission" date="2025-09" db="UniProtKB">
        <authorList>
            <consortium name="Ensembl"/>
        </authorList>
    </citation>
    <scope>IDENTIFICATION</scope>
</reference>
<evidence type="ECO:0000313" key="1">
    <source>
        <dbReference type="Ensembl" id="ENSPMAP00000000068.1"/>
    </source>
</evidence>
<protein>
    <submittedName>
        <fullName evidence="1">Parkin coregulated like</fullName>
    </submittedName>
</protein>
<dbReference type="HOGENOM" id="CLU_070957_1_0_1"/>
<dbReference type="InterPro" id="IPR011989">
    <property type="entry name" value="ARM-like"/>
</dbReference>
<dbReference type="PANTHER" id="PTHR21207">
    <property type="entry name" value="PARKIN COREGULATED GENE PROTEIN PARK2 COREGULATED"/>
    <property type="match status" value="1"/>
</dbReference>
<dbReference type="InterPro" id="IPR019399">
    <property type="entry name" value="Parkin_co-regulated_protein"/>
</dbReference>
<reference evidence="1" key="1">
    <citation type="submission" date="2025-08" db="UniProtKB">
        <authorList>
            <consortium name="Ensembl"/>
        </authorList>
    </citation>
    <scope>IDENTIFICATION</scope>
</reference>
<organism evidence="1">
    <name type="scientific">Petromyzon marinus</name>
    <name type="common">Sea lamprey</name>
    <dbReference type="NCBI Taxonomy" id="7757"/>
    <lineage>
        <taxon>Eukaryota</taxon>
        <taxon>Metazoa</taxon>
        <taxon>Chordata</taxon>
        <taxon>Craniata</taxon>
        <taxon>Vertebrata</taxon>
        <taxon>Cyclostomata</taxon>
        <taxon>Hyperoartia</taxon>
        <taxon>Petromyzontiformes</taxon>
        <taxon>Petromyzontidae</taxon>
        <taxon>Petromyzon</taxon>
    </lineage>
</organism>
<dbReference type="Pfam" id="PF10274">
    <property type="entry name" value="ParcG"/>
    <property type="match status" value="1"/>
</dbReference>
<proteinExistence type="predicted"/>
<dbReference type="SUPFAM" id="SSF48371">
    <property type="entry name" value="ARM repeat"/>
    <property type="match status" value="1"/>
</dbReference>
<dbReference type="Gene3D" id="1.25.10.10">
    <property type="entry name" value="Leucine-rich Repeat Variant"/>
    <property type="match status" value="1"/>
</dbReference>
<dbReference type="GeneTree" id="ENSGT00940000159756"/>
<dbReference type="OMA" id="GPAINDH"/>
<dbReference type="InterPro" id="IPR016024">
    <property type="entry name" value="ARM-type_fold"/>
</dbReference>
<accession>S4R4D9</accession>
<dbReference type="PANTHER" id="PTHR21207:SF1">
    <property type="entry name" value="PACRG-LIKE PROTEIN"/>
    <property type="match status" value="1"/>
</dbReference>
<dbReference type="AlphaFoldDB" id="S4R4D9"/>
<dbReference type="STRING" id="7757.ENSPMAP00000000068"/>
<name>S4R4D9_PETMA</name>
<dbReference type="Ensembl" id="ENSPMAT00000000068.1">
    <property type="protein sequence ID" value="ENSPMAP00000000068.1"/>
    <property type="gene ID" value="ENSPMAG00000000062.1"/>
</dbReference>